<name>A0A9W9ZLC2_9CNID</name>
<dbReference type="Proteomes" id="UP001163046">
    <property type="component" value="Unassembled WGS sequence"/>
</dbReference>
<organism evidence="1 2">
    <name type="scientific">Desmophyllum pertusum</name>
    <dbReference type="NCBI Taxonomy" id="174260"/>
    <lineage>
        <taxon>Eukaryota</taxon>
        <taxon>Metazoa</taxon>
        <taxon>Cnidaria</taxon>
        <taxon>Anthozoa</taxon>
        <taxon>Hexacorallia</taxon>
        <taxon>Scleractinia</taxon>
        <taxon>Caryophylliina</taxon>
        <taxon>Caryophylliidae</taxon>
        <taxon>Desmophyllum</taxon>
    </lineage>
</organism>
<dbReference type="PANTHER" id="PTHR46759:SF2">
    <property type="match status" value="1"/>
</dbReference>
<dbReference type="PANTHER" id="PTHR46759">
    <property type="entry name" value="LEUCINE-RICH REPEAT-CONTAINING PROTEIN 72"/>
    <property type="match status" value="1"/>
</dbReference>
<dbReference type="SUPFAM" id="SSF52058">
    <property type="entry name" value="L domain-like"/>
    <property type="match status" value="1"/>
</dbReference>
<dbReference type="PROSITE" id="PS51450">
    <property type="entry name" value="LRR"/>
    <property type="match status" value="1"/>
</dbReference>
<dbReference type="OrthoDB" id="5981025at2759"/>
<dbReference type="InterPro" id="IPR042655">
    <property type="entry name" value="LRC72"/>
</dbReference>
<dbReference type="EMBL" id="MU825894">
    <property type="protein sequence ID" value="KAJ7383836.1"/>
    <property type="molecule type" value="Genomic_DNA"/>
</dbReference>
<sequence>MMRISSQLLRSRTSQPLHSVEYLDLSKLGLVSLERLELCPKLQTAILRGNKIESVPDLRCCPQLWKIDLANNGVRSLEGLFSVAAFGTLILANNDLDWNELQKIRHVHILDLCLHGNHKLEMDAYYRMHVIDSLPLVWMLDGRVITCEFFLPERAQVEQFFKDSALSDRPVRHKLPKNQFVPSALKNISREHLMRRFPLKEKLNVDLDKRRLLYLAYCLQQEVNLYTKNTMKGKVKPSLLIENLINYRNEDKERCNMLLLMLVVS</sequence>
<dbReference type="InterPro" id="IPR032675">
    <property type="entry name" value="LRR_dom_sf"/>
</dbReference>
<evidence type="ECO:0000313" key="1">
    <source>
        <dbReference type="EMBL" id="KAJ7383836.1"/>
    </source>
</evidence>
<protein>
    <submittedName>
        <fullName evidence="1">Uncharacterized protein</fullName>
    </submittedName>
</protein>
<proteinExistence type="predicted"/>
<comment type="caution">
    <text evidence="1">The sequence shown here is derived from an EMBL/GenBank/DDBJ whole genome shotgun (WGS) entry which is preliminary data.</text>
</comment>
<dbReference type="AlphaFoldDB" id="A0A9W9ZLC2"/>
<reference evidence="1" key="1">
    <citation type="submission" date="2023-01" db="EMBL/GenBank/DDBJ databases">
        <title>Genome assembly of the deep-sea coral Lophelia pertusa.</title>
        <authorList>
            <person name="Herrera S."/>
            <person name="Cordes E."/>
        </authorList>
    </citation>
    <scope>NUCLEOTIDE SEQUENCE</scope>
    <source>
        <strain evidence="1">USNM1676648</strain>
        <tissue evidence="1">Polyp</tissue>
    </source>
</reference>
<gene>
    <name evidence="1" type="ORF">OS493_025709</name>
</gene>
<keyword evidence="2" id="KW-1185">Reference proteome</keyword>
<dbReference type="Gene3D" id="3.80.10.10">
    <property type="entry name" value="Ribonuclease Inhibitor"/>
    <property type="match status" value="1"/>
</dbReference>
<evidence type="ECO:0000313" key="2">
    <source>
        <dbReference type="Proteomes" id="UP001163046"/>
    </source>
</evidence>
<dbReference type="InterPro" id="IPR001611">
    <property type="entry name" value="Leu-rich_rpt"/>
</dbReference>
<accession>A0A9W9ZLC2</accession>